<evidence type="ECO:0000313" key="3">
    <source>
        <dbReference type="Proteomes" id="UP000186609"/>
    </source>
</evidence>
<dbReference type="KEGG" id="rhy:RD110_07595"/>
<gene>
    <name evidence="2" type="ORF">RD110_07595</name>
</gene>
<dbReference type="AlphaFoldDB" id="A0A1P8JTL5"/>
<dbReference type="SUPFAM" id="SSF54001">
    <property type="entry name" value="Cysteine proteinases"/>
    <property type="match status" value="1"/>
</dbReference>
<dbReference type="PANTHER" id="PTHR33490">
    <property type="entry name" value="BLR5614 PROTEIN-RELATED"/>
    <property type="match status" value="1"/>
</dbReference>
<proteinExistence type="predicted"/>
<dbReference type="PANTHER" id="PTHR33490:SF12">
    <property type="entry name" value="BLL5557 PROTEIN"/>
    <property type="match status" value="1"/>
</dbReference>
<name>A0A1P8JTL5_9BURK</name>
<protein>
    <submittedName>
        <fullName evidence="2">Transglutaminase</fullName>
    </submittedName>
</protein>
<dbReference type="SMART" id="SM00460">
    <property type="entry name" value="TGc"/>
    <property type="match status" value="1"/>
</dbReference>
<keyword evidence="3" id="KW-1185">Reference proteome</keyword>
<dbReference type="RefSeq" id="WP_076198195.1">
    <property type="nucleotide sequence ID" value="NZ_CP019236.1"/>
</dbReference>
<dbReference type="OrthoDB" id="5438043at2"/>
<dbReference type="Gene3D" id="3.10.620.30">
    <property type="match status" value="1"/>
</dbReference>
<reference evidence="2 3" key="1">
    <citation type="submission" date="2017-01" db="EMBL/GenBank/DDBJ databases">
        <authorList>
            <person name="Mah S.A."/>
            <person name="Swanson W.J."/>
            <person name="Moy G.W."/>
            <person name="Vacquier V.D."/>
        </authorList>
    </citation>
    <scope>NUCLEOTIDE SEQUENCE [LARGE SCALE GENOMIC DNA]</scope>
    <source>
        <strain evidence="2 3">DCY110</strain>
    </source>
</reference>
<dbReference type="Gene3D" id="2.60.40.2250">
    <property type="match status" value="1"/>
</dbReference>
<evidence type="ECO:0000259" key="1">
    <source>
        <dbReference type="SMART" id="SM00460"/>
    </source>
</evidence>
<dbReference type="EMBL" id="CP019236">
    <property type="protein sequence ID" value="APW37075.1"/>
    <property type="molecule type" value="Genomic_DNA"/>
</dbReference>
<evidence type="ECO:0000313" key="2">
    <source>
        <dbReference type="EMBL" id="APW37075.1"/>
    </source>
</evidence>
<dbReference type="Proteomes" id="UP000186609">
    <property type="component" value="Chromosome"/>
</dbReference>
<accession>A0A1P8JTL5</accession>
<sequence>MLIQIGYDIELSVTAPTALIYMLQVHPSRAADLVAPENITISPPLQTDFYQDAFDNHCARVHIPYGTSTVRLQNQATIRDSGLPDPVDFYAYEHAPADLPVETLQFLLPSRYCDFDGELLAFAWSRFNGVPQGWQRVQAVCDFVHQHIRFDYQTARPTRTALDGFREGVGVCRDYTHLAISLCRCLNIPARYVTGYLGDIGIPPVPYPMDFSAWFEVYLGDRWHTFDARHNTPRIGRVVIARGRDAADVPITMAFGANSLLRFNVTTDEVF</sequence>
<dbReference type="InterPro" id="IPR002931">
    <property type="entry name" value="Transglutaminase-like"/>
</dbReference>
<dbReference type="Pfam" id="PF01841">
    <property type="entry name" value="Transglut_core"/>
    <property type="match status" value="1"/>
</dbReference>
<dbReference type="InterPro" id="IPR038765">
    <property type="entry name" value="Papain-like_cys_pep_sf"/>
</dbReference>
<feature type="domain" description="Transglutaminase-like" evidence="1">
    <location>
        <begin position="164"/>
        <end position="230"/>
    </location>
</feature>
<dbReference type="STRING" id="1842727.RD110_07595"/>
<organism evidence="2 3">
    <name type="scientific">Rhodoferax koreensis</name>
    <dbReference type="NCBI Taxonomy" id="1842727"/>
    <lineage>
        <taxon>Bacteria</taxon>
        <taxon>Pseudomonadati</taxon>
        <taxon>Pseudomonadota</taxon>
        <taxon>Betaproteobacteria</taxon>
        <taxon>Burkholderiales</taxon>
        <taxon>Comamonadaceae</taxon>
        <taxon>Rhodoferax</taxon>
    </lineage>
</organism>